<comment type="caution">
    <text evidence="1">The sequence shown here is derived from an EMBL/GenBank/DDBJ whole genome shotgun (WGS) entry which is preliminary data.</text>
</comment>
<keyword evidence="2" id="KW-1185">Reference proteome</keyword>
<name>A0ABR0JEH3_9EURO</name>
<reference evidence="1 2" key="1">
    <citation type="submission" date="2023-08" db="EMBL/GenBank/DDBJ databases">
        <title>Black Yeasts Isolated from many extreme environments.</title>
        <authorList>
            <person name="Coleine C."/>
            <person name="Stajich J.E."/>
            <person name="Selbmann L."/>
        </authorList>
    </citation>
    <scope>NUCLEOTIDE SEQUENCE [LARGE SCALE GENOMIC DNA]</scope>
    <source>
        <strain evidence="1 2">CCFEE 6328</strain>
    </source>
</reference>
<sequence length="145" mass="15600">MRVEVLREKNARVVQSLRSDGDSELWTVSVARGEKGSGSLSHAPVTDMEARGSFVSKDEANEAAKRVLREIKAEFGPDALSNQVETSGLVNGVVGRLRDNTCKVVDVRHQVVEGVDWPAAQGSGVDFGPGIEINPEALRSWSASQ</sequence>
<gene>
    <name evidence="1" type="ORF">LTR69_004821</name>
</gene>
<dbReference type="Proteomes" id="UP001345691">
    <property type="component" value="Unassembled WGS sequence"/>
</dbReference>
<dbReference type="EMBL" id="JAVRRF010000009">
    <property type="protein sequence ID" value="KAK5061639.1"/>
    <property type="molecule type" value="Genomic_DNA"/>
</dbReference>
<proteinExistence type="predicted"/>
<evidence type="ECO:0000313" key="1">
    <source>
        <dbReference type="EMBL" id="KAK5061639.1"/>
    </source>
</evidence>
<accession>A0ABR0JEH3</accession>
<evidence type="ECO:0000313" key="2">
    <source>
        <dbReference type="Proteomes" id="UP001345691"/>
    </source>
</evidence>
<organism evidence="1 2">
    <name type="scientific">Exophiala sideris</name>
    <dbReference type="NCBI Taxonomy" id="1016849"/>
    <lineage>
        <taxon>Eukaryota</taxon>
        <taxon>Fungi</taxon>
        <taxon>Dikarya</taxon>
        <taxon>Ascomycota</taxon>
        <taxon>Pezizomycotina</taxon>
        <taxon>Eurotiomycetes</taxon>
        <taxon>Chaetothyriomycetidae</taxon>
        <taxon>Chaetothyriales</taxon>
        <taxon>Herpotrichiellaceae</taxon>
        <taxon>Exophiala</taxon>
    </lineage>
</organism>
<protein>
    <submittedName>
        <fullName evidence="1">Uncharacterized protein</fullName>
    </submittedName>
</protein>